<organism evidence="1 2">
    <name type="scientific">Agrobacterium rubi</name>
    <dbReference type="NCBI Taxonomy" id="28099"/>
    <lineage>
        <taxon>Bacteria</taxon>
        <taxon>Pseudomonadati</taxon>
        <taxon>Pseudomonadota</taxon>
        <taxon>Alphaproteobacteria</taxon>
        <taxon>Hyphomicrobiales</taxon>
        <taxon>Rhizobiaceae</taxon>
        <taxon>Rhizobium/Agrobacterium group</taxon>
        <taxon>Agrobacterium</taxon>
    </lineage>
</organism>
<reference evidence="1 2" key="1">
    <citation type="journal article" date="2020" name="Science">
        <title>Unexpected conservation and global transmission of agrobacterial virulence plasmids.</title>
        <authorList>
            <person name="Weisberg A.J."/>
            <person name="Davis E.W. 2nd"/>
            <person name="Tabima J."/>
            <person name="Belcher M.S."/>
            <person name="Miller M."/>
            <person name="Kuo C.H."/>
            <person name="Loper J.E."/>
            <person name="Grunwald N.J."/>
            <person name="Putnam M.L."/>
            <person name="Chang J.H."/>
        </authorList>
    </citation>
    <scope>NUCLEOTIDE SEQUENCE [LARGE SCALE GENOMIC DNA]</scope>
    <source>
        <strain evidence="1 2">A19/93</strain>
    </source>
</reference>
<keyword evidence="2" id="KW-1185">Reference proteome</keyword>
<evidence type="ECO:0000313" key="2">
    <source>
        <dbReference type="Proteomes" id="UP000822331"/>
    </source>
</evidence>
<proteinExistence type="predicted"/>
<dbReference type="RefSeq" id="WP_174002967.1">
    <property type="nucleotide sequence ID" value="NZ_JAAMCP010000001.1"/>
</dbReference>
<name>A0ABX2IXQ0_9HYPH</name>
<protein>
    <submittedName>
        <fullName evidence="1">Uncharacterized protein</fullName>
    </submittedName>
</protein>
<evidence type="ECO:0000313" key="1">
    <source>
        <dbReference type="EMBL" id="NTF35525.1"/>
    </source>
</evidence>
<sequence length="139" mass="15394">MVEFRPMVSTDDIEVEPGIYIRDLTDIAACKRAVERLDFDISSIAAQIGRAEENPGSTLPGWRTKAQNAQRWKKRAIKAINIKMKEMAPAAPASKEDLRQAILDVIREDIGEDRMQAYVAIAKARLAPVDNGNNGEKGT</sequence>
<accession>A0ABX2IXQ0</accession>
<comment type="caution">
    <text evidence="1">The sequence shown here is derived from an EMBL/GenBank/DDBJ whole genome shotgun (WGS) entry which is preliminary data.</text>
</comment>
<dbReference type="EMBL" id="JAAMCP010000001">
    <property type="protein sequence ID" value="NTF35525.1"/>
    <property type="molecule type" value="Genomic_DNA"/>
</dbReference>
<gene>
    <name evidence="1" type="ORF">G6L72_02195</name>
</gene>
<dbReference type="Proteomes" id="UP000822331">
    <property type="component" value="Unassembled WGS sequence"/>
</dbReference>